<evidence type="ECO:0000256" key="7">
    <source>
        <dbReference type="ARBA" id="ARBA00022475"/>
    </source>
</evidence>
<dbReference type="PANTHER" id="PTHR34148">
    <property type="entry name" value="ADENOSYLCOBINAMIDE-GDP RIBAZOLETRANSFERASE"/>
    <property type="match status" value="1"/>
</dbReference>
<keyword evidence="21" id="KW-1185">Reference proteome</keyword>
<accession>A0ABU8SUL4</accession>
<dbReference type="Pfam" id="PF02654">
    <property type="entry name" value="CobS"/>
    <property type="match status" value="1"/>
</dbReference>
<keyword evidence="11 19" id="KW-0460">Magnesium</keyword>
<evidence type="ECO:0000256" key="18">
    <source>
        <dbReference type="ARBA" id="ARBA00049504"/>
    </source>
</evidence>
<evidence type="ECO:0000256" key="2">
    <source>
        <dbReference type="ARBA" id="ARBA00004651"/>
    </source>
</evidence>
<comment type="subcellular location">
    <subcellularLocation>
        <location evidence="2 19">Cell membrane</location>
        <topology evidence="2 19">Multi-pass membrane protein</topology>
    </subcellularLocation>
</comment>
<evidence type="ECO:0000256" key="8">
    <source>
        <dbReference type="ARBA" id="ARBA00022573"/>
    </source>
</evidence>
<evidence type="ECO:0000256" key="15">
    <source>
        <dbReference type="ARBA" id="ARBA00032605"/>
    </source>
</evidence>
<evidence type="ECO:0000256" key="4">
    <source>
        <dbReference type="ARBA" id="ARBA00010561"/>
    </source>
</evidence>
<evidence type="ECO:0000313" key="20">
    <source>
        <dbReference type="EMBL" id="MEJ6496527.1"/>
    </source>
</evidence>
<comment type="catalytic activity">
    <reaction evidence="17 19">
        <text>alpha-ribazole + adenosylcob(III)inamide-GDP = adenosylcob(III)alamin + GMP + H(+)</text>
        <dbReference type="Rhea" id="RHEA:16049"/>
        <dbReference type="ChEBI" id="CHEBI:10329"/>
        <dbReference type="ChEBI" id="CHEBI:15378"/>
        <dbReference type="ChEBI" id="CHEBI:18408"/>
        <dbReference type="ChEBI" id="CHEBI:58115"/>
        <dbReference type="ChEBI" id="CHEBI:60487"/>
        <dbReference type="EC" id="2.7.8.26"/>
    </reaction>
</comment>
<keyword evidence="9 19" id="KW-0808">Transferase</keyword>
<proteinExistence type="inferred from homology"/>
<comment type="similarity">
    <text evidence="4 19">Belongs to the CobS family.</text>
</comment>
<evidence type="ECO:0000256" key="11">
    <source>
        <dbReference type="ARBA" id="ARBA00022842"/>
    </source>
</evidence>
<organism evidence="20 21">
    <name type="scientific">Pseudoalteromonas lipolytica</name>
    <dbReference type="NCBI Taxonomy" id="570156"/>
    <lineage>
        <taxon>Bacteria</taxon>
        <taxon>Pseudomonadati</taxon>
        <taxon>Pseudomonadota</taxon>
        <taxon>Gammaproteobacteria</taxon>
        <taxon>Alteromonadales</taxon>
        <taxon>Pseudoalteromonadaceae</taxon>
        <taxon>Pseudoalteromonas</taxon>
    </lineage>
</organism>
<feature type="transmembrane region" description="Helical" evidence="19">
    <location>
        <begin position="233"/>
        <end position="249"/>
    </location>
</feature>
<feature type="transmembrane region" description="Helical" evidence="19">
    <location>
        <begin position="63"/>
        <end position="82"/>
    </location>
</feature>
<sequence>MTWQVLPMPMLSKLSDMSAEQHTSDSTPSQLQLFLLALSFLTRIPVKLNFAVSSQALNQASRYFALVGVILGVLLALSFLLLSWLFPAAIAVALVMAFSLIITGAFHEDGLADVWDGFGGGWHVADKLSIMKDSRLGTYGAAALVMALLIKYQTLVALSEVTSTVIIALVLGQSLSRVVATSLIADMDYVSQDATSKVKPIAMHLSTQSYQILLATGGAVLAIAWLFFGFTLGQLLILISVLCVTRLLLKRWFEKQLSGYTGDCLGAAQQVSELVTYLCLVSLL</sequence>
<comment type="function">
    <text evidence="14 19">Joins adenosylcobinamide-GDP and alpha-ribazole to generate adenosylcobalamin (Ado-cobalamin). Also synthesizes adenosylcobalamin 5'-phosphate from adenosylcobinamide-GDP and alpha-ribazole 5'-phosphate.</text>
</comment>
<dbReference type="EC" id="2.7.8.26" evidence="5 19"/>
<keyword evidence="8 19" id="KW-0169">Cobalamin biosynthesis</keyword>
<feature type="transmembrane region" description="Helical" evidence="19">
    <location>
        <begin position="136"/>
        <end position="153"/>
    </location>
</feature>
<keyword evidence="12 19" id="KW-1133">Transmembrane helix</keyword>
<evidence type="ECO:0000256" key="9">
    <source>
        <dbReference type="ARBA" id="ARBA00022679"/>
    </source>
</evidence>
<evidence type="ECO:0000256" key="5">
    <source>
        <dbReference type="ARBA" id="ARBA00013200"/>
    </source>
</evidence>
<comment type="caution">
    <text evidence="20">The sequence shown here is derived from an EMBL/GenBank/DDBJ whole genome shotgun (WGS) entry which is preliminary data.</text>
</comment>
<evidence type="ECO:0000256" key="10">
    <source>
        <dbReference type="ARBA" id="ARBA00022692"/>
    </source>
</evidence>
<dbReference type="EMBL" id="JAQPZS010000008">
    <property type="protein sequence ID" value="MEJ6496527.1"/>
    <property type="molecule type" value="Genomic_DNA"/>
</dbReference>
<dbReference type="PANTHER" id="PTHR34148:SF1">
    <property type="entry name" value="ADENOSYLCOBINAMIDE-GDP RIBAZOLETRANSFERASE"/>
    <property type="match status" value="1"/>
</dbReference>
<keyword evidence="13 19" id="KW-0472">Membrane</keyword>
<dbReference type="NCBIfam" id="TIGR00317">
    <property type="entry name" value="cobS"/>
    <property type="match status" value="1"/>
</dbReference>
<evidence type="ECO:0000313" key="21">
    <source>
        <dbReference type="Proteomes" id="UP001377972"/>
    </source>
</evidence>
<comment type="catalytic activity">
    <reaction evidence="18 19">
        <text>alpha-ribazole 5'-phosphate + adenosylcob(III)inamide-GDP = adenosylcob(III)alamin 5'-phosphate + GMP + H(+)</text>
        <dbReference type="Rhea" id="RHEA:23560"/>
        <dbReference type="ChEBI" id="CHEBI:15378"/>
        <dbReference type="ChEBI" id="CHEBI:57918"/>
        <dbReference type="ChEBI" id="CHEBI:58115"/>
        <dbReference type="ChEBI" id="CHEBI:60487"/>
        <dbReference type="ChEBI" id="CHEBI:60493"/>
        <dbReference type="EC" id="2.7.8.26"/>
    </reaction>
</comment>
<protein>
    <recommendedName>
        <fullName evidence="6 19">Adenosylcobinamide-GDP ribazoletransferase</fullName>
        <ecNumber evidence="5 19">2.7.8.26</ecNumber>
    </recommendedName>
    <alternativeName>
        <fullName evidence="16 19">Cobalamin synthase</fullName>
    </alternativeName>
    <alternativeName>
        <fullName evidence="15 19">Cobalamin-5'-phosphate synthase</fullName>
    </alternativeName>
</protein>
<evidence type="ECO:0000256" key="13">
    <source>
        <dbReference type="ARBA" id="ARBA00023136"/>
    </source>
</evidence>
<comment type="pathway">
    <text evidence="3 19">Cofactor biosynthesis; adenosylcobalamin biosynthesis; adenosylcobalamin from cob(II)yrinate a,c-diamide: step 7/7.</text>
</comment>
<keyword evidence="10 19" id="KW-0812">Transmembrane</keyword>
<evidence type="ECO:0000256" key="19">
    <source>
        <dbReference type="HAMAP-Rule" id="MF_00719"/>
    </source>
</evidence>
<dbReference type="Proteomes" id="UP001377972">
    <property type="component" value="Unassembled WGS sequence"/>
</dbReference>
<evidence type="ECO:0000256" key="16">
    <source>
        <dbReference type="ARBA" id="ARBA00032853"/>
    </source>
</evidence>
<evidence type="ECO:0000256" key="17">
    <source>
        <dbReference type="ARBA" id="ARBA00048623"/>
    </source>
</evidence>
<feature type="transmembrane region" description="Helical" evidence="19">
    <location>
        <begin position="88"/>
        <end position="106"/>
    </location>
</feature>
<dbReference type="NCBIfam" id="NF001277">
    <property type="entry name" value="PRK00235.1-3"/>
    <property type="match status" value="1"/>
</dbReference>
<dbReference type="HAMAP" id="MF_00719">
    <property type="entry name" value="CobS"/>
    <property type="match status" value="1"/>
</dbReference>
<reference evidence="20 21" key="1">
    <citation type="submission" date="2023-01" db="EMBL/GenBank/DDBJ databases">
        <title>Trichodesmium-associated heterotrophic epibiont bacteria.</title>
        <authorList>
            <person name="Cleveland C.S."/>
            <person name="Webb E.A."/>
        </authorList>
    </citation>
    <scope>NUCLEOTIDE SEQUENCE [LARGE SCALE GENOMIC DNA]</scope>
    <source>
        <strain evidence="20 21">USCH2</strain>
    </source>
</reference>
<evidence type="ECO:0000256" key="12">
    <source>
        <dbReference type="ARBA" id="ARBA00022989"/>
    </source>
</evidence>
<evidence type="ECO:0000256" key="1">
    <source>
        <dbReference type="ARBA" id="ARBA00001946"/>
    </source>
</evidence>
<name>A0ABU8SUL4_9GAMM</name>
<dbReference type="GO" id="GO:0051073">
    <property type="term" value="F:adenosylcobinamide-GDP ribazoletransferase activity"/>
    <property type="evidence" value="ECO:0007669"/>
    <property type="project" value="UniProtKB-EC"/>
</dbReference>
<evidence type="ECO:0000256" key="6">
    <source>
        <dbReference type="ARBA" id="ARBA00015850"/>
    </source>
</evidence>
<gene>
    <name evidence="19" type="primary">cobS</name>
    <name evidence="20" type="ORF">PQI24_10805</name>
</gene>
<feature type="transmembrane region" description="Helical" evidence="19">
    <location>
        <begin position="165"/>
        <end position="189"/>
    </location>
</feature>
<evidence type="ECO:0000256" key="3">
    <source>
        <dbReference type="ARBA" id="ARBA00004663"/>
    </source>
</evidence>
<dbReference type="RefSeq" id="WP_235372651.1">
    <property type="nucleotide sequence ID" value="NZ_JAQPZS010000008.1"/>
</dbReference>
<comment type="cofactor">
    <cofactor evidence="1 19">
        <name>Mg(2+)</name>
        <dbReference type="ChEBI" id="CHEBI:18420"/>
    </cofactor>
</comment>
<evidence type="ECO:0000256" key="14">
    <source>
        <dbReference type="ARBA" id="ARBA00025228"/>
    </source>
</evidence>
<keyword evidence="7 19" id="KW-1003">Cell membrane</keyword>
<dbReference type="InterPro" id="IPR003805">
    <property type="entry name" value="CobS"/>
</dbReference>